<dbReference type="SUPFAM" id="SSF49899">
    <property type="entry name" value="Concanavalin A-like lectins/glucanases"/>
    <property type="match status" value="1"/>
</dbReference>
<keyword evidence="4" id="KW-1185">Reference proteome</keyword>
<gene>
    <name evidence="3" type="ORF">ACFQQG_12615</name>
</gene>
<name>A0ABD5W809_9EURY</name>
<comment type="caution">
    <text evidence="3">The sequence shown here is derived from an EMBL/GenBank/DDBJ whole genome shotgun (WGS) entry which is preliminary data.</text>
</comment>
<sequence>MDSEGGEHGRAASPIIGNILLVAVVIIISVVLVTVSLTFLDKTGSPSADAAFEYEQTPVGLEIRPIAMGTEAVVKLNGRRIAEVGPDSVGEPVLLPTAPGDEITVVSTDEERSVLVNQQADSRDSIGDFTSYYTFDGSGSVLSDESGNGNDGDLRGDPDWTANGLALDGSGDYVEVTDISAPVDVDEFTIAVAYRADEVKKQELVEHKSGSDNWLLELKPCDHKQVSVCTGGDGYTPVYTVDQSGGGQSGQIFGGRLEPGTQHVVVGTFDGSEYTLYVDGDKKNTSTYPGEISMGNMNIGADFEFSGDYLNGEIYELRLYYKSFDSADVVRITGAMEP</sequence>
<dbReference type="RefSeq" id="WP_267161585.1">
    <property type="nucleotide sequence ID" value="NZ_CP112972.1"/>
</dbReference>
<dbReference type="AlphaFoldDB" id="A0ABD5W809"/>
<dbReference type="InterPro" id="IPR012859">
    <property type="entry name" value="Pilin_N_archaeal"/>
</dbReference>
<evidence type="ECO:0000259" key="2">
    <source>
        <dbReference type="Pfam" id="PF07790"/>
    </source>
</evidence>
<keyword evidence="1" id="KW-1133">Transmembrane helix</keyword>
<keyword evidence="1" id="KW-0472">Membrane</keyword>
<evidence type="ECO:0000256" key="1">
    <source>
        <dbReference type="SAM" id="Phobius"/>
    </source>
</evidence>
<dbReference type="InterPro" id="IPR013320">
    <property type="entry name" value="ConA-like_dom_sf"/>
</dbReference>
<reference evidence="3 4" key="1">
    <citation type="journal article" date="2019" name="Int. J. Syst. Evol. Microbiol.">
        <title>The Global Catalogue of Microorganisms (GCM) 10K type strain sequencing project: providing services to taxonomists for standard genome sequencing and annotation.</title>
        <authorList>
            <consortium name="The Broad Institute Genomics Platform"/>
            <consortium name="The Broad Institute Genome Sequencing Center for Infectious Disease"/>
            <person name="Wu L."/>
            <person name="Ma J."/>
        </authorList>
    </citation>
    <scope>NUCLEOTIDE SEQUENCE [LARGE SCALE GENOMIC DNA]</scope>
    <source>
        <strain evidence="3 4">JCM 30072</strain>
    </source>
</reference>
<evidence type="ECO:0000313" key="4">
    <source>
        <dbReference type="Proteomes" id="UP001596445"/>
    </source>
</evidence>
<dbReference type="Pfam" id="PF07790">
    <property type="entry name" value="Pilin_N"/>
    <property type="match status" value="1"/>
</dbReference>
<dbReference type="Pfam" id="PF13385">
    <property type="entry name" value="Laminin_G_3"/>
    <property type="match status" value="1"/>
</dbReference>
<organism evidence="3 4">
    <name type="scientific">Halovenus salina</name>
    <dbReference type="NCBI Taxonomy" id="1510225"/>
    <lineage>
        <taxon>Archaea</taxon>
        <taxon>Methanobacteriati</taxon>
        <taxon>Methanobacteriota</taxon>
        <taxon>Stenosarchaea group</taxon>
        <taxon>Halobacteria</taxon>
        <taxon>Halobacteriales</taxon>
        <taxon>Haloarculaceae</taxon>
        <taxon>Halovenus</taxon>
    </lineage>
</organism>
<feature type="domain" description="Archaeal Type IV pilin N-terminal" evidence="2">
    <location>
        <begin position="10"/>
        <end position="57"/>
    </location>
</feature>
<evidence type="ECO:0000313" key="3">
    <source>
        <dbReference type="EMBL" id="MFC7058852.1"/>
    </source>
</evidence>
<dbReference type="GeneID" id="76630924"/>
<dbReference type="Gene3D" id="2.60.120.200">
    <property type="match status" value="1"/>
</dbReference>
<keyword evidence="1" id="KW-0812">Transmembrane</keyword>
<protein>
    <submittedName>
        <fullName evidence="3">LamG domain-containing protein</fullName>
    </submittedName>
</protein>
<proteinExistence type="predicted"/>
<accession>A0ABD5W809</accession>
<feature type="transmembrane region" description="Helical" evidence="1">
    <location>
        <begin position="15"/>
        <end position="40"/>
    </location>
</feature>
<dbReference type="Proteomes" id="UP001596445">
    <property type="component" value="Unassembled WGS sequence"/>
</dbReference>
<dbReference type="EMBL" id="JBHSZI010000001">
    <property type="protein sequence ID" value="MFC7058852.1"/>
    <property type="molecule type" value="Genomic_DNA"/>
</dbReference>